<feature type="chain" id="PRO_5040281755" evidence="2">
    <location>
        <begin position="19"/>
        <end position="262"/>
    </location>
</feature>
<feature type="region of interest" description="Disordered" evidence="1">
    <location>
        <begin position="35"/>
        <end position="59"/>
    </location>
</feature>
<evidence type="ECO:0000313" key="4">
    <source>
        <dbReference type="Proteomes" id="UP000887226"/>
    </source>
</evidence>
<evidence type="ECO:0000256" key="1">
    <source>
        <dbReference type="SAM" id="MobiDB-lite"/>
    </source>
</evidence>
<name>A0A9P7YVR0_9HELO</name>
<accession>A0A9P7YVR0</accession>
<dbReference type="OrthoDB" id="4766847at2759"/>
<proteinExistence type="predicted"/>
<sequence>MKLSQLVLGLALLPFISATACTSSTAYVWPTSSDISDGSDGSDGSDSGNTVGAGDGSRGSDCDSSCSGDTACITNCLALEQEGQCNALAIIDGGDCVDSSSDLSDPSDLIRRAISQSNPLHRRALDCSAEQTCYAYTDGTLMCIDWNSGDFVMEDGQVGNFLTGDDDTSSSSDSSPGLSGQSSTVRTPTSTAASSSPTNIVDSQTTSASESAAGVGQAGGSVTTSETVGSQSVAVATPTGGAQIVRAGAAMGALGLAVGMVL</sequence>
<feature type="region of interest" description="Disordered" evidence="1">
    <location>
        <begin position="162"/>
        <end position="226"/>
    </location>
</feature>
<evidence type="ECO:0000256" key="2">
    <source>
        <dbReference type="SAM" id="SignalP"/>
    </source>
</evidence>
<keyword evidence="4" id="KW-1185">Reference proteome</keyword>
<feature type="signal peptide" evidence="2">
    <location>
        <begin position="1"/>
        <end position="18"/>
    </location>
</feature>
<gene>
    <name evidence="3" type="ORF">BJ878DRAFT_281084</name>
</gene>
<dbReference type="Proteomes" id="UP000887226">
    <property type="component" value="Unassembled WGS sequence"/>
</dbReference>
<dbReference type="AlphaFoldDB" id="A0A9P7YVR0"/>
<protein>
    <submittedName>
        <fullName evidence="3">Uncharacterized protein</fullName>
    </submittedName>
</protein>
<dbReference type="EMBL" id="MU254405">
    <property type="protein sequence ID" value="KAG9240566.1"/>
    <property type="molecule type" value="Genomic_DNA"/>
</dbReference>
<feature type="compositionally biased region" description="Low complexity" evidence="1">
    <location>
        <begin position="35"/>
        <end position="48"/>
    </location>
</feature>
<feature type="compositionally biased region" description="Low complexity" evidence="1">
    <location>
        <begin position="169"/>
        <end position="198"/>
    </location>
</feature>
<evidence type="ECO:0000313" key="3">
    <source>
        <dbReference type="EMBL" id="KAG9240566.1"/>
    </source>
</evidence>
<comment type="caution">
    <text evidence="3">The sequence shown here is derived from an EMBL/GenBank/DDBJ whole genome shotgun (WGS) entry which is preliminary data.</text>
</comment>
<reference evidence="3" key="1">
    <citation type="journal article" date="2021" name="IMA Fungus">
        <title>Genomic characterization of three marine fungi, including Emericellopsis atlantica sp. nov. with signatures of a generalist lifestyle and marine biomass degradation.</title>
        <authorList>
            <person name="Hagestad O.C."/>
            <person name="Hou L."/>
            <person name="Andersen J.H."/>
            <person name="Hansen E.H."/>
            <person name="Altermark B."/>
            <person name="Li C."/>
            <person name="Kuhnert E."/>
            <person name="Cox R.J."/>
            <person name="Crous P.W."/>
            <person name="Spatafora J.W."/>
            <person name="Lail K."/>
            <person name="Amirebrahimi M."/>
            <person name="Lipzen A."/>
            <person name="Pangilinan J."/>
            <person name="Andreopoulos W."/>
            <person name="Hayes R.D."/>
            <person name="Ng V."/>
            <person name="Grigoriev I.V."/>
            <person name="Jackson S.A."/>
            <person name="Sutton T.D.S."/>
            <person name="Dobson A.D.W."/>
            <person name="Rama T."/>
        </authorList>
    </citation>
    <scope>NUCLEOTIDE SEQUENCE</scope>
    <source>
        <strain evidence="3">TRa3180A</strain>
    </source>
</reference>
<organism evidence="3 4">
    <name type="scientific">Calycina marina</name>
    <dbReference type="NCBI Taxonomy" id="1763456"/>
    <lineage>
        <taxon>Eukaryota</taxon>
        <taxon>Fungi</taxon>
        <taxon>Dikarya</taxon>
        <taxon>Ascomycota</taxon>
        <taxon>Pezizomycotina</taxon>
        <taxon>Leotiomycetes</taxon>
        <taxon>Helotiales</taxon>
        <taxon>Pezizellaceae</taxon>
        <taxon>Calycina</taxon>
    </lineage>
</organism>
<dbReference type="PROSITE" id="PS51257">
    <property type="entry name" value="PROKAR_LIPOPROTEIN"/>
    <property type="match status" value="1"/>
</dbReference>
<keyword evidence="2" id="KW-0732">Signal</keyword>